<evidence type="ECO:0000313" key="2">
    <source>
        <dbReference type="EMBL" id="OAN62371.1"/>
    </source>
</evidence>
<feature type="non-terminal residue" evidence="2">
    <location>
        <position position="1"/>
    </location>
</feature>
<keyword evidence="3" id="KW-1185">Reference proteome</keyword>
<dbReference type="AlphaFoldDB" id="A0A178MYN3"/>
<dbReference type="InterPro" id="IPR029044">
    <property type="entry name" value="Nucleotide-diphossugar_trans"/>
</dbReference>
<dbReference type="Pfam" id="PF00535">
    <property type="entry name" value="Glycos_transf_2"/>
    <property type="match status" value="1"/>
</dbReference>
<dbReference type="OrthoDB" id="114108at2"/>
<accession>A0A178MYN3</accession>
<dbReference type="RefSeq" id="WP_068497226.1">
    <property type="nucleotide sequence ID" value="NZ_LWQU01000048.1"/>
</dbReference>
<dbReference type="PANTHER" id="PTHR43685:SF2">
    <property type="entry name" value="GLYCOSYLTRANSFERASE 2-LIKE DOMAIN-CONTAINING PROTEIN"/>
    <property type="match status" value="1"/>
</dbReference>
<organism evidence="2 3">
    <name type="scientific">Magnetospirillum moscoviense</name>
    <dbReference type="NCBI Taxonomy" id="1437059"/>
    <lineage>
        <taxon>Bacteria</taxon>
        <taxon>Pseudomonadati</taxon>
        <taxon>Pseudomonadota</taxon>
        <taxon>Alphaproteobacteria</taxon>
        <taxon>Rhodospirillales</taxon>
        <taxon>Rhodospirillaceae</taxon>
        <taxon>Magnetospirillum</taxon>
    </lineage>
</organism>
<dbReference type="PANTHER" id="PTHR43685">
    <property type="entry name" value="GLYCOSYLTRANSFERASE"/>
    <property type="match status" value="1"/>
</dbReference>
<dbReference type="Gene3D" id="3.90.550.10">
    <property type="entry name" value="Spore Coat Polysaccharide Biosynthesis Protein SpsA, Chain A"/>
    <property type="match status" value="1"/>
</dbReference>
<dbReference type="EMBL" id="LWQU01000048">
    <property type="protein sequence ID" value="OAN62371.1"/>
    <property type="molecule type" value="Genomic_DNA"/>
</dbReference>
<dbReference type="InterPro" id="IPR001173">
    <property type="entry name" value="Glyco_trans_2-like"/>
</dbReference>
<name>A0A178MYN3_9PROT</name>
<reference evidence="2 3" key="1">
    <citation type="submission" date="2016-04" db="EMBL/GenBank/DDBJ databases">
        <title>Draft genome sequence of freshwater magnetotactic bacteria Magnetospirillum marisnigri SP-1 and Magnetospirillum moscoviense BB-1.</title>
        <authorList>
            <person name="Koziaeva V."/>
            <person name="Dziuba M.V."/>
            <person name="Ivanov T.M."/>
            <person name="Kuznetsov B."/>
            <person name="Grouzdev D.S."/>
        </authorList>
    </citation>
    <scope>NUCLEOTIDE SEQUENCE [LARGE SCALE GENOMIC DNA]</scope>
    <source>
        <strain evidence="2 3">BB-1</strain>
    </source>
</reference>
<protein>
    <recommendedName>
        <fullName evidence="1">Glycosyltransferase 2-like domain-containing protein</fullName>
    </recommendedName>
</protein>
<dbReference type="InterPro" id="IPR050834">
    <property type="entry name" value="Glycosyltransf_2"/>
</dbReference>
<dbReference type="Proteomes" id="UP000078543">
    <property type="component" value="Unassembled WGS sequence"/>
</dbReference>
<gene>
    <name evidence="2" type="ORF">A6A05_19285</name>
</gene>
<comment type="caution">
    <text evidence="2">The sequence shown here is derived from an EMBL/GenBank/DDBJ whole genome shotgun (WGS) entry which is preliminary data.</text>
</comment>
<dbReference type="STRING" id="1437059.A6A05_19285"/>
<dbReference type="CDD" id="cd00761">
    <property type="entry name" value="Glyco_tranf_GTA_type"/>
    <property type="match status" value="1"/>
</dbReference>
<sequence length="313" mass="34221">ATARKAELKARFDRIFKRSTGFATLGRLLARLHANRDGNGVGPDAQVAVVVPAFVYTAEHATMLAALCNALTGQTRAHRLIVVDDGSSQPIHLPDPVKVHRLEGNRGPAATRNRGIALAIADGAEIIALTDSDCRPQPGWLEALVAAFLENPQAHLLSGMTQSRDRCWLGRYHDRNGTLNGRRLTEGGGLLYGPTCNMAGCRAVFEALRFDEAFPSAAAEDIEFCYRANRLGYRIAHCANAVVEHDFGYDQLPPHRAWARFYRQFRRYADGEPLLLERHPDYLAAFTGSVEIPVARAHSEPSLTARAAEGATA</sequence>
<evidence type="ECO:0000313" key="3">
    <source>
        <dbReference type="Proteomes" id="UP000078543"/>
    </source>
</evidence>
<evidence type="ECO:0000259" key="1">
    <source>
        <dbReference type="Pfam" id="PF00535"/>
    </source>
</evidence>
<proteinExistence type="predicted"/>
<feature type="domain" description="Glycosyltransferase 2-like" evidence="1">
    <location>
        <begin position="49"/>
        <end position="206"/>
    </location>
</feature>
<dbReference type="SUPFAM" id="SSF53448">
    <property type="entry name" value="Nucleotide-diphospho-sugar transferases"/>
    <property type="match status" value="1"/>
</dbReference>